<feature type="compositionally biased region" description="Acidic residues" evidence="1">
    <location>
        <begin position="65"/>
        <end position="80"/>
    </location>
</feature>
<feature type="compositionally biased region" description="Acidic residues" evidence="1">
    <location>
        <begin position="107"/>
        <end position="130"/>
    </location>
</feature>
<feature type="region of interest" description="Disordered" evidence="1">
    <location>
        <begin position="279"/>
        <end position="337"/>
    </location>
</feature>
<gene>
    <name evidence="2" type="ORF">A4X09_0g4172</name>
</gene>
<proteinExistence type="predicted"/>
<reference evidence="2" key="2">
    <citation type="journal article" date="2019" name="IMA Fungus">
        <title>Genome sequencing and comparison of five Tilletia species to identify candidate genes for the detection of regulated species infecting wheat.</title>
        <authorList>
            <person name="Nguyen H.D.T."/>
            <person name="Sultana T."/>
            <person name="Kesanakurti P."/>
            <person name="Hambleton S."/>
        </authorList>
    </citation>
    <scope>NUCLEOTIDE SEQUENCE</scope>
    <source>
        <strain evidence="2">DAOMC 236422</strain>
    </source>
</reference>
<accession>A0A8X7N8Y5</accession>
<feature type="compositionally biased region" description="Basic and acidic residues" evidence="1">
    <location>
        <begin position="49"/>
        <end position="64"/>
    </location>
</feature>
<dbReference type="EMBL" id="LWDG02000169">
    <property type="protein sequence ID" value="KAE8268179.1"/>
    <property type="molecule type" value="Genomic_DNA"/>
</dbReference>
<feature type="region of interest" description="Disordered" evidence="1">
    <location>
        <begin position="28"/>
        <end position="130"/>
    </location>
</feature>
<reference evidence="2" key="1">
    <citation type="submission" date="2016-04" db="EMBL/GenBank/DDBJ databases">
        <authorList>
            <person name="Nguyen H.D."/>
            <person name="Samba Siva P."/>
            <person name="Cullis J."/>
            <person name="Levesque C.A."/>
            <person name="Hambleton S."/>
        </authorList>
    </citation>
    <scope>NUCLEOTIDE SEQUENCE</scope>
    <source>
        <strain evidence="2">DAOMC 236422</strain>
    </source>
</reference>
<sequence length="410" mass="44202">MARKRTTAAQKKAAVKKELVDVKPIQTAAAAAGPSTPSSSFASSSNAKVKVEKKPASLVVKKDPDDDSDGSSMDEGDDEPCTPANPYRVAPLLTPGSPSSEYGDGAQSEDDASEAEDLEDDQYDDDDEEPENEIDVLVGGFPLFYGALAQNLDACSICGSDNDVQYASYPNDPIGIARLFCKFHKPKQTICKSAAIKHFAQYKNVGGNLNNIDLLEAEIEGTVRVRYDRNPNTPTGVPQMRIFWIRELYALSRAKVVQKREEALAKQAEKEEKARIKLVQQRERKAEADRVRAAKKARQDEDKAAKKAEKQAAAALARQRKSAQAGNSAEAGPSSSVTVTSTFVIDVSGDDEDESMAPQVPPPSIPAAVLQPNLQGYRVKPEPGLELPMLPPNAGLSASDGQSFQVKQEA</sequence>
<dbReference type="Proteomes" id="UP000078113">
    <property type="component" value="Unassembled WGS sequence"/>
</dbReference>
<protein>
    <submittedName>
        <fullName evidence="2">Uncharacterized protein</fullName>
    </submittedName>
</protein>
<feature type="region of interest" description="Disordered" evidence="1">
    <location>
        <begin position="379"/>
        <end position="410"/>
    </location>
</feature>
<comment type="caution">
    <text evidence="2">The sequence shown here is derived from an EMBL/GenBank/DDBJ whole genome shotgun (WGS) entry which is preliminary data.</text>
</comment>
<evidence type="ECO:0000313" key="2">
    <source>
        <dbReference type="EMBL" id="KAE8268179.1"/>
    </source>
</evidence>
<evidence type="ECO:0000256" key="1">
    <source>
        <dbReference type="SAM" id="MobiDB-lite"/>
    </source>
</evidence>
<evidence type="ECO:0000313" key="3">
    <source>
        <dbReference type="Proteomes" id="UP000078113"/>
    </source>
</evidence>
<organism evidence="2 3">
    <name type="scientific">Tilletia walkeri</name>
    <dbReference type="NCBI Taxonomy" id="117179"/>
    <lineage>
        <taxon>Eukaryota</taxon>
        <taxon>Fungi</taxon>
        <taxon>Dikarya</taxon>
        <taxon>Basidiomycota</taxon>
        <taxon>Ustilaginomycotina</taxon>
        <taxon>Exobasidiomycetes</taxon>
        <taxon>Tilletiales</taxon>
        <taxon>Tilletiaceae</taxon>
        <taxon>Tilletia</taxon>
    </lineage>
</organism>
<feature type="compositionally biased region" description="Polar residues" evidence="1">
    <location>
        <begin position="399"/>
        <end position="410"/>
    </location>
</feature>
<name>A0A8X7N8Y5_9BASI</name>
<dbReference type="AlphaFoldDB" id="A0A8X7N8Y5"/>
<feature type="compositionally biased region" description="Low complexity" evidence="1">
    <location>
        <begin position="311"/>
        <end position="325"/>
    </location>
</feature>
<keyword evidence="3" id="KW-1185">Reference proteome</keyword>
<feature type="compositionally biased region" description="Basic and acidic residues" evidence="1">
    <location>
        <begin position="279"/>
        <end position="310"/>
    </location>
</feature>
<feature type="compositionally biased region" description="Low complexity" evidence="1">
    <location>
        <begin position="28"/>
        <end position="47"/>
    </location>
</feature>